<evidence type="ECO:0000313" key="2">
    <source>
        <dbReference type="Proteomes" id="UP000195137"/>
    </source>
</evidence>
<organism evidence="1 2">
    <name type="scientific">Methanonatronarchaeum thermophilum</name>
    <dbReference type="NCBI Taxonomy" id="1927129"/>
    <lineage>
        <taxon>Archaea</taxon>
        <taxon>Methanobacteriati</taxon>
        <taxon>Methanobacteriota</taxon>
        <taxon>Methanonatronarchaeia</taxon>
        <taxon>Methanonatronarchaeales</taxon>
        <taxon>Methanonatronarchaeaceae</taxon>
        <taxon>Methanonatronarchaeum</taxon>
    </lineage>
</organism>
<evidence type="ECO:0000313" key="1">
    <source>
        <dbReference type="EMBL" id="OUJ18088.1"/>
    </source>
</evidence>
<accession>A0A1Y3G9H5</accession>
<dbReference type="OrthoDB" id="327718at2157"/>
<gene>
    <name evidence="1" type="ORF">AMET1_1530</name>
</gene>
<dbReference type="Proteomes" id="UP000195137">
    <property type="component" value="Unassembled WGS sequence"/>
</dbReference>
<sequence>MASINLYDKVQINLIGNSNSIINLKKYFSYFEGESESPDFKIDIKPIESLPKIEKNLGSTFAVAGEYVVIKENQRSPILLNRDLNEILISPDTSHTYLSKFIEYPLRKSLIKDDLAMIHAASVKIKGETLCFPAWRNTGKTNTLLSLLKKDAKLISDDRVWIDSKGNIMAYPLAIHMGEYNYEAFPELKDNNYLRKKQKQLGKKIKNVCSENGNLQEKGFFKKALWFTSDFYLDTSHKKIYSLKDLPINLNVEYSSKIDKVILLQSNVDIEPNEMEKTPAKPKNILKAIEAINEYEWNNSIRTYIKVIDYFFPNKNLQDEFSIIEKRENEIFSNMLETINLFELNLPEKSFWAQNNSKMLIYEAIK</sequence>
<dbReference type="GO" id="GO:0016301">
    <property type="term" value="F:kinase activity"/>
    <property type="evidence" value="ECO:0007669"/>
    <property type="project" value="UniProtKB-KW"/>
</dbReference>
<name>A0A1Y3G9H5_9EURY</name>
<protein>
    <submittedName>
        <fullName evidence="1">HprK-like kinase/phosphatase</fullName>
    </submittedName>
</protein>
<dbReference type="AlphaFoldDB" id="A0A1Y3G9H5"/>
<keyword evidence="2" id="KW-1185">Reference proteome</keyword>
<dbReference type="EMBL" id="MRZU01000005">
    <property type="protein sequence ID" value="OUJ18088.1"/>
    <property type="molecule type" value="Genomic_DNA"/>
</dbReference>
<keyword evidence="1" id="KW-0418">Kinase</keyword>
<dbReference type="RefSeq" id="WP_086637893.1">
    <property type="nucleotide sequence ID" value="NZ_MRZU01000005.1"/>
</dbReference>
<keyword evidence="1" id="KW-0808">Transferase</keyword>
<reference evidence="1 2" key="1">
    <citation type="submission" date="2016-12" db="EMBL/GenBank/DDBJ databases">
        <title>Discovery of methanogenic haloarchaea.</title>
        <authorList>
            <person name="Sorokin D.Y."/>
            <person name="Makarova K.S."/>
            <person name="Abbas B."/>
            <person name="Ferrer M."/>
            <person name="Golyshin P.N."/>
        </authorList>
    </citation>
    <scope>NUCLEOTIDE SEQUENCE [LARGE SCALE GENOMIC DNA]</scope>
    <source>
        <strain evidence="1">AMET1</strain>
    </source>
</reference>
<dbReference type="InterPro" id="IPR027417">
    <property type="entry name" value="P-loop_NTPase"/>
</dbReference>
<dbReference type="Gene3D" id="3.40.50.300">
    <property type="entry name" value="P-loop containing nucleotide triphosphate hydrolases"/>
    <property type="match status" value="1"/>
</dbReference>
<proteinExistence type="predicted"/>
<dbReference type="SUPFAM" id="SSF53795">
    <property type="entry name" value="PEP carboxykinase-like"/>
    <property type="match status" value="1"/>
</dbReference>
<comment type="caution">
    <text evidence="1">The sequence shown here is derived from an EMBL/GenBank/DDBJ whole genome shotgun (WGS) entry which is preliminary data.</text>
</comment>